<evidence type="ECO:0000256" key="1">
    <source>
        <dbReference type="SAM" id="SignalP"/>
    </source>
</evidence>
<dbReference type="AlphaFoldDB" id="A0A7G9WJP0"/>
<dbReference type="KEGG" id="caml:H6X83_04540"/>
<keyword evidence="3" id="KW-1185">Reference proteome</keyword>
<evidence type="ECO:0000313" key="2">
    <source>
        <dbReference type="EMBL" id="QNO18902.1"/>
    </source>
</evidence>
<dbReference type="Proteomes" id="UP000516046">
    <property type="component" value="Chromosome"/>
</dbReference>
<feature type="signal peptide" evidence="1">
    <location>
        <begin position="1"/>
        <end position="27"/>
    </location>
</feature>
<dbReference type="Gene3D" id="3.90.1720.10">
    <property type="entry name" value="endopeptidase domain like (from Nostoc punctiforme)"/>
    <property type="match status" value="1"/>
</dbReference>
<sequence>MKKAGKAVSVLMAAVLAAGVSAPAAFAAAPHVQSDTTMDFTVDRGNTYAFKFTVIGSHSNPQIAAGNGAVLRTENTVKKVENGNDTYYFKVRAIGSCGQESAVYTTLPGQSAVRHCKIKVGVQHHKDDYKDGAPIYYYGGEVQDKYGWYNEDGQLAANRKKQYLIDYMSYMGYTHNASLDSANVWTTPTAKQYSGNAFDSAANVEKALDATAKDLVEELKKHKATEYGINAVPDNTNLDYNTEQIIPTFKSNLTYDTNPDPVFTSKYYQGFYNLHATAEGGNMGCEQYVTGRAKEITGITLADSIFSLIPAYANEHPEEYEKIKAAGYSIGTEPKKNAIAMEPGASSLGHFEYVESVDGDNIVLSGGNGKYEPGDGLYYGRVTRTKSTLEKWNTVYVYLK</sequence>
<gene>
    <name evidence="2" type="ORF">H6X83_04540</name>
</gene>
<organism evidence="2 3">
    <name type="scientific">Caproicibacterium amylolyticum</name>
    <dbReference type="NCBI Taxonomy" id="2766537"/>
    <lineage>
        <taxon>Bacteria</taxon>
        <taxon>Bacillati</taxon>
        <taxon>Bacillota</taxon>
        <taxon>Clostridia</taxon>
        <taxon>Eubacteriales</taxon>
        <taxon>Oscillospiraceae</taxon>
        <taxon>Caproicibacterium</taxon>
    </lineage>
</organism>
<dbReference type="EMBL" id="CP060696">
    <property type="protein sequence ID" value="QNO18902.1"/>
    <property type="molecule type" value="Genomic_DNA"/>
</dbReference>
<protein>
    <submittedName>
        <fullName evidence="2">Uncharacterized protein</fullName>
    </submittedName>
</protein>
<keyword evidence="1" id="KW-0732">Signal</keyword>
<accession>A0A7G9WJP0</accession>
<name>A0A7G9WJP0_9FIRM</name>
<proteinExistence type="predicted"/>
<dbReference type="RefSeq" id="WP_212507971.1">
    <property type="nucleotide sequence ID" value="NZ_CP060696.1"/>
</dbReference>
<feature type="chain" id="PRO_5028917349" evidence="1">
    <location>
        <begin position="28"/>
        <end position="400"/>
    </location>
</feature>
<evidence type="ECO:0000313" key="3">
    <source>
        <dbReference type="Proteomes" id="UP000516046"/>
    </source>
</evidence>
<reference evidence="2 3" key="1">
    <citation type="submission" date="2020-08" db="EMBL/GenBank/DDBJ databases">
        <authorList>
            <person name="Ren C."/>
            <person name="Gu Y."/>
            <person name="Xu Y."/>
        </authorList>
    </citation>
    <scope>NUCLEOTIDE SEQUENCE [LARGE SCALE GENOMIC DNA]</scope>
    <source>
        <strain evidence="2 3">LBM18003</strain>
    </source>
</reference>